<proteinExistence type="predicted"/>
<dbReference type="RefSeq" id="WP_193002822.1">
    <property type="nucleotide sequence ID" value="NZ_CP040449.1"/>
</dbReference>
<dbReference type="InterPro" id="IPR047187">
    <property type="entry name" value="SF1_C_Upf1"/>
</dbReference>
<dbReference type="Pfam" id="PF13086">
    <property type="entry name" value="AAA_11"/>
    <property type="match status" value="1"/>
</dbReference>
<evidence type="ECO:0000259" key="3">
    <source>
        <dbReference type="Pfam" id="PF13087"/>
    </source>
</evidence>
<sequence length="1097" mass="123175">MNQSNFPLQVLDFWHNVEFFESADIQELRKQGEGVIQYQLSELNADPICLPWMNHQQIRRASPHHSPNKPYRYILYLGIFDRSEIFKAARLAFPHWEGNNDEQIDNEGLTCTLKLSLDQNGRLDPDSLECSTVTWALGQLQIHNLEAIRLEDYETASQQLQQRLLEIVTVADNLKQEHQLPPALTTFEVLEFLKVMGEWSTFSPQNLEKHPALLVQLTELDMKKVKCAPAITQAHQWLPLSQLPSKLGMTQAQVDDKHQSSGPKPFSTNAPEEITILNSFYLRDLERVKADIAANGLSQESPLSRYLSDSVPRRPDLLTTKGETVLREGLRLARLPLGRWPGEDSHSMSLMQQFAINTITHDLLNTGLYSVNGPPGTGKTTMLRDLVAHNLVSRAAVLADLAEPGCAFGPDLTLNLDGKAKTIKTLIPGLTGFEMVVASSNNAAVENISKELPQLKSLGQAYRQSAYLKPVAQKLAAKHHYPKNKRSYVEPLTERDDCWGLIATTLGKSENRKRFGNQVFFETIDYLDAQGEAHHYRTLVPALKQLATGQNLKKDFSHAQIAFCSAREQVENIQKELSRLEALNNLHTECQAQQWSLDSKARRLAHLDARLALRRSRLPAWWKGQLVRHCRGKTILRGLGLRRDLLTKQLTVAQIKLTDLQGRLAAERLTCTPLLARYPDANFAGPETDFETASVQRQAFGQCLALNQARAQLTVAALELHQAWLVAAYSDGKNNLYDSIYHLITTVNGKVADKAVAKALWQLLFMVVPLVSSTFASVARQFSALGSGDIGWLFIDEAGQASPQQAVGALWRAKRAVVVGDPLQIEPVFTIPPAFVEAMAKQRLGKQWLYWSPGMTSIQQLADRSNPYGTQQINQNLWLGSPLRVHRRCDDPMFSIANQIAYNNKMIHGSDHPHDATEFLWGPSCWFDIRGQVEGKHFVPQQAQHVSNMLEAYLHQYQALPDVYIITPFKRIKKELQRYLSRALTPKVSHNTKLVKQLQELVTRRIGTVHTFQGQEEKNVILVLGLSKESPGAADWASSKPNLLNVAVTRAQKRVYIVGCAETWGCLPFFSDAYAALRTASPRQQEAHVQPAEAYPS</sequence>
<dbReference type="InterPro" id="IPR045055">
    <property type="entry name" value="DNA2/NAM7-like"/>
</dbReference>
<feature type="domain" description="DNA2/NAM7 helicase helicase" evidence="2">
    <location>
        <begin position="770"/>
        <end position="828"/>
    </location>
</feature>
<dbReference type="EMBL" id="CP040449">
    <property type="protein sequence ID" value="QFI56385.1"/>
    <property type="molecule type" value="Genomic_DNA"/>
</dbReference>
<dbReference type="InterPro" id="IPR027417">
    <property type="entry name" value="P-loop_NTPase"/>
</dbReference>
<dbReference type="PANTHER" id="PTHR10887:SF530">
    <property type="entry name" value="SUPERFAMILY I DNA HELICASES"/>
    <property type="match status" value="1"/>
</dbReference>
<dbReference type="KEGG" id="asim:FE240_17895"/>
<organism evidence="4 5">
    <name type="scientific">Aeromonas simiae</name>
    <dbReference type="NCBI Taxonomy" id="218936"/>
    <lineage>
        <taxon>Bacteria</taxon>
        <taxon>Pseudomonadati</taxon>
        <taxon>Pseudomonadota</taxon>
        <taxon>Gammaproteobacteria</taxon>
        <taxon>Aeromonadales</taxon>
        <taxon>Aeromonadaceae</taxon>
        <taxon>Aeromonas</taxon>
    </lineage>
</organism>
<evidence type="ECO:0000313" key="5">
    <source>
        <dbReference type="Proteomes" id="UP000594034"/>
    </source>
</evidence>
<dbReference type="Pfam" id="PF13087">
    <property type="entry name" value="AAA_12"/>
    <property type="match status" value="1"/>
</dbReference>
<dbReference type="AlphaFoldDB" id="A0A5J6X3G9"/>
<name>A0A5J6X3G9_9GAMM</name>
<dbReference type="SUPFAM" id="SSF52540">
    <property type="entry name" value="P-loop containing nucleoside triphosphate hydrolases"/>
    <property type="match status" value="1"/>
</dbReference>
<evidence type="ECO:0000313" key="4">
    <source>
        <dbReference type="EMBL" id="QFI56385.1"/>
    </source>
</evidence>
<dbReference type="GO" id="GO:0004386">
    <property type="term" value="F:helicase activity"/>
    <property type="evidence" value="ECO:0007669"/>
    <property type="project" value="InterPro"/>
</dbReference>
<dbReference type="Proteomes" id="UP000594034">
    <property type="component" value="Chromosome"/>
</dbReference>
<evidence type="ECO:0000259" key="2">
    <source>
        <dbReference type="Pfam" id="PF13086"/>
    </source>
</evidence>
<accession>A0A5J6X3G9</accession>
<feature type="compositionally biased region" description="Polar residues" evidence="1">
    <location>
        <begin position="260"/>
        <end position="269"/>
    </location>
</feature>
<gene>
    <name evidence="4" type="ORF">FE240_17895</name>
</gene>
<protein>
    <submittedName>
        <fullName evidence="4">Uncharacterized protein</fullName>
    </submittedName>
</protein>
<dbReference type="CDD" id="cd18808">
    <property type="entry name" value="SF1_C_Upf1"/>
    <property type="match status" value="1"/>
</dbReference>
<feature type="region of interest" description="Disordered" evidence="1">
    <location>
        <begin position="250"/>
        <end position="269"/>
    </location>
</feature>
<feature type="domain" description="DNA2/NAM7 helicase-like C-terminal" evidence="3">
    <location>
        <begin position="883"/>
        <end position="1061"/>
    </location>
</feature>
<dbReference type="Gene3D" id="3.40.50.300">
    <property type="entry name" value="P-loop containing nucleotide triphosphate hydrolases"/>
    <property type="match status" value="3"/>
</dbReference>
<dbReference type="InterPro" id="IPR041679">
    <property type="entry name" value="DNA2/NAM7-like_C"/>
</dbReference>
<reference evidence="4 5" key="1">
    <citation type="submission" date="2019-05" db="EMBL/GenBank/DDBJ databases">
        <title>OXA-830, a novel chromosomally encoded expanded-spectrum class D beta-lactamase in Aeromonas simiae.</title>
        <authorList>
            <person name="Zhou W."/>
            <person name="Chen Q."/>
        </authorList>
    </citation>
    <scope>NUCLEOTIDE SEQUENCE [LARGE SCALE GENOMIC DNA]</scope>
    <source>
        <strain evidence="4 5">A6</strain>
    </source>
</reference>
<keyword evidence="5" id="KW-1185">Reference proteome</keyword>
<dbReference type="PANTHER" id="PTHR10887">
    <property type="entry name" value="DNA2/NAM7 HELICASE FAMILY"/>
    <property type="match status" value="1"/>
</dbReference>
<evidence type="ECO:0000256" key="1">
    <source>
        <dbReference type="SAM" id="MobiDB-lite"/>
    </source>
</evidence>
<dbReference type="InterPro" id="IPR041677">
    <property type="entry name" value="DNA2/NAM7_AAA_11"/>
</dbReference>